<comment type="caution">
    <text evidence="2">The sequence shown here is derived from an EMBL/GenBank/DDBJ whole genome shotgun (WGS) entry which is preliminary data.</text>
</comment>
<reference evidence="2" key="1">
    <citation type="submission" date="2022-07" db="EMBL/GenBank/DDBJ databases">
        <title>Phylogenomic reconstructions and comparative analyses of Kickxellomycotina fungi.</title>
        <authorList>
            <person name="Reynolds N.K."/>
            <person name="Stajich J.E."/>
            <person name="Barry K."/>
            <person name="Grigoriev I.V."/>
            <person name="Crous P."/>
            <person name="Smith M.E."/>
        </authorList>
    </citation>
    <scope>NUCLEOTIDE SEQUENCE</scope>
    <source>
        <strain evidence="2">RSA 476</strain>
    </source>
</reference>
<feature type="transmembrane region" description="Helical" evidence="1">
    <location>
        <begin position="48"/>
        <end position="67"/>
    </location>
</feature>
<dbReference type="AlphaFoldDB" id="A0A9W8IU54"/>
<keyword evidence="3" id="KW-1185">Reference proteome</keyword>
<evidence type="ECO:0000313" key="2">
    <source>
        <dbReference type="EMBL" id="KAJ2866043.1"/>
    </source>
</evidence>
<evidence type="ECO:0000256" key="1">
    <source>
        <dbReference type="SAM" id="Phobius"/>
    </source>
</evidence>
<organism evidence="2 3">
    <name type="scientific">Coemansia aciculifera</name>
    <dbReference type="NCBI Taxonomy" id="417176"/>
    <lineage>
        <taxon>Eukaryota</taxon>
        <taxon>Fungi</taxon>
        <taxon>Fungi incertae sedis</taxon>
        <taxon>Zoopagomycota</taxon>
        <taxon>Kickxellomycotina</taxon>
        <taxon>Kickxellomycetes</taxon>
        <taxon>Kickxellales</taxon>
        <taxon>Kickxellaceae</taxon>
        <taxon>Coemansia</taxon>
    </lineage>
</organism>
<sequence length="190" mass="21768">MIIIISVAYVFRFASLLFMLWNRKYPPIKAKNPAIMSLGTSMTECKAIGVWMHIVMGVCAVSALIGLRSYGLYQVFCLNRPYRGPPLYISVVATSLFLLVFGIIVSALPGRMTVMYSEPIDMCTLDDGYKAAVLAMIWITLLVVAWFNWRIRNIKSSFNEGRDGYDRQRRCVQHFDIYNRFVVRYARLPA</sequence>
<feature type="transmembrane region" description="Helical" evidence="1">
    <location>
        <begin position="128"/>
        <end position="149"/>
    </location>
</feature>
<keyword evidence="1" id="KW-1133">Transmembrane helix</keyword>
<keyword evidence="1" id="KW-0472">Membrane</keyword>
<evidence type="ECO:0000313" key="3">
    <source>
        <dbReference type="Proteomes" id="UP001140074"/>
    </source>
</evidence>
<proteinExistence type="predicted"/>
<feature type="transmembrane region" description="Helical" evidence="1">
    <location>
        <begin position="87"/>
        <end position="108"/>
    </location>
</feature>
<gene>
    <name evidence="2" type="ORF">GGH94_001818</name>
</gene>
<dbReference type="EMBL" id="JANBUY010000046">
    <property type="protein sequence ID" value="KAJ2866043.1"/>
    <property type="molecule type" value="Genomic_DNA"/>
</dbReference>
<accession>A0A9W8IU54</accession>
<dbReference type="Proteomes" id="UP001140074">
    <property type="component" value="Unassembled WGS sequence"/>
</dbReference>
<feature type="transmembrane region" description="Helical" evidence="1">
    <location>
        <begin position="7"/>
        <end position="23"/>
    </location>
</feature>
<keyword evidence="1" id="KW-0812">Transmembrane</keyword>
<evidence type="ECO:0008006" key="4">
    <source>
        <dbReference type="Google" id="ProtNLM"/>
    </source>
</evidence>
<name>A0A9W8IU54_9FUNG</name>
<protein>
    <recommendedName>
        <fullName evidence="4">G-protein coupled receptors family 3 profile domain-containing protein</fullName>
    </recommendedName>
</protein>